<feature type="transmembrane region" description="Helical" evidence="1">
    <location>
        <begin position="101"/>
        <end position="121"/>
    </location>
</feature>
<dbReference type="InterPro" id="IPR025671">
    <property type="entry name" value="HXXEE"/>
</dbReference>
<dbReference type="OrthoDB" id="285799at2"/>
<protein>
    <recommendedName>
        <fullName evidence="4">HXXEE domain-containing protein</fullName>
    </recommendedName>
</protein>
<dbReference type="RefSeq" id="WP_071386893.1">
    <property type="nucleotide sequence ID" value="NZ_CP011807.3"/>
</dbReference>
<proteinExistence type="predicted"/>
<evidence type="ECO:0000313" key="3">
    <source>
        <dbReference type="Proteomes" id="UP000035651"/>
    </source>
</evidence>
<accession>A0A173H0E7</accession>
<dbReference type="EMBL" id="CP011807">
    <property type="protein sequence ID" value="ANI21781.1"/>
    <property type="molecule type" value="Genomic_DNA"/>
</dbReference>
<reference evidence="2" key="1">
    <citation type="submission" date="2016-06" db="EMBL/GenBank/DDBJ databases">
        <title>Complete Genome Sequence of Pandoraea faecigallinarum DSM-23572.</title>
        <authorList>
            <person name="Yong D."/>
            <person name="Ee R."/>
            <person name="Lim Y.-L."/>
            <person name="Yin W.-F."/>
            <person name="Chan K.-G."/>
        </authorList>
    </citation>
    <scope>NUCLEOTIDE SEQUENCE</scope>
    <source>
        <strain evidence="2">DSM 23572</strain>
    </source>
</reference>
<feature type="transmembrane region" description="Helical" evidence="1">
    <location>
        <begin position="73"/>
        <end position="94"/>
    </location>
</feature>
<keyword evidence="1" id="KW-1133">Transmembrane helix</keyword>
<evidence type="ECO:0000313" key="2">
    <source>
        <dbReference type="EMBL" id="ANI21781.1"/>
    </source>
</evidence>
<name>A0A173H0E7_9BURK</name>
<feature type="transmembrane region" description="Helical" evidence="1">
    <location>
        <begin position="20"/>
        <end position="39"/>
    </location>
</feature>
<dbReference type="Proteomes" id="UP000035651">
    <property type="component" value="Chromosome"/>
</dbReference>
<evidence type="ECO:0000256" key="1">
    <source>
        <dbReference type="SAM" id="Phobius"/>
    </source>
</evidence>
<keyword evidence="3" id="KW-1185">Reference proteome</keyword>
<keyword evidence="1" id="KW-0812">Transmembrane</keyword>
<gene>
    <name evidence="2" type="ORF">AB870_26060</name>
</gene>
<dbReference type="KEGG" id="pfg:AB870_26060"/>
<dbReference type="AlphaFoldDB" id="A0A173H0E7"/>
<dbReference type="Pfam" id="PF13787">
    <property type="entry name" value="HXXEE"/>
    <property type="match status" value="1"/>
</dbReference>
<feature type="transmembrane region" description="Helical" evidence="1">
    <location>
        <begin position="187"/>
        <end position="209"/>
    </location>
</feature>
<organism evidence="2 3">
    <name type="scientific">Pandoraea faecigallinarum</name>
    <dbReference type="NCBI Taxonomy" id="656179"/>
    <lineage>
        <taxon>Bacteria</taxon>
        <taxon>Pseudomonadati</taxon>
        <taxon>Pseudomonadota</taxon>
        <taxon>Betaproteobacteria</taxon>
        <taxon>Burkholderiales</taxon>
        <taxon>Burkholderiaceae</taxon>
        <taxon>Pandoraea</taxon>
    </lineage>
</organism>
<sequence>MFAVLLLTNAARGQLRVQRWHDPVWLAWLVVPMLMVHMFEEYGFDLLGRSNAFPVTMCKTLGFPPYPDCPIPMAHYALLNLGVAWIGAPIAAAFARRNLMVGLTFYGLTAFNGVTHIVGMAQGGVDSGSGLITGVLFFLFSFFWMVHVVRRSGALSTKALAVSVAGGLIAHLVLIAGLGLYRLGAYGAYGVFVTDVLVVILPFIVVWSGNKLFGPFPPRAYGAEPSKA</sequence>
<feature type="transmembrane region" description="Helical" evidence="1">
    <location>
        <begin position="159"/>
        <end position="181"/>
    </location>
</feature>
<feature type="transmembrane region" description="Helical" evidence="1">
    <location>
        <begin position="127"/>
        <end position="147"/>
    </location>
</feature>
<keyword evidence="1" id="KW-0472">Membrane</keyword>
<evidence type="ECO:0008006" key="4">
    <source>
        <dbReference type="Google" id="ProtNLM"/>
    </source>
</evidence>